<feature type="region of interest" description="Disordered" evidence="1">
    <location>
        <begin position="408"/>
        <end position="862"/>
    </location>
</feature>
<feature type="compositionally biased region" description="Polar residues" evidence="1">
    <location>
        <begin position="611"/>
        <end position="630"/>
    </location>
</feature>
<feature type="region of interest" description="Disordered" evidence="1">
    <location>
        <begin position="219"/>
        <end position="377"/>
    </location>
</feature>
<dbReference type="PANTHER" id="PTHR28535">
    <property type="entry name" value="ZINC FINGER GRF-TYPE CONTAINING 1"/>
    <property type="match status" value="1"/>
</dbReference>
<feature type="compositionally biased region" description="Polar residues" evidence="1">
    <location>
        <begin position="408"/>
        <end position="422"/>
    </location>
</feature>
<reference evidence="3 4" key="1">
    <citation type="submission" date="2024-04" db="EMBL/GenBank/DDBJ databases">
        <title>Complete genome sequence of Fusarium acuminatum.</title>
        <authorList>
            <person name="Lan B."/>
        </authorList>
    </citation>
    <scope>NUCLEOTIDE SEQUENCE [LARGE SCALE GENOMIC DNA]</scope>
    <source>
        <strain evidence="3">1A</strain>
    </source>
</reference>
<feature type="compositionally biased region" description="Basic and acidic residues" evidence="1">
    <location>
        <begin position="181"/>
        <end position="195"/>
    </location>
</feature>
<sequence length="922" mass="100814">MTSNLGSTTATVVDFICLFTHDLKRKQKRWQDGVLKYHTFNKRVMVYDDRNHFIGDAHWQGGGDLEPGDEFELDRGSAIVQVSDCTGQREQDLTELLDKRAKEVEKRRTNAGTRTPGSTAVVTQTPRNDQNAPHFQLRHRPLNDLVGGSSRIGRAVVSPHSPYEVRKMTESIGQQQDSPSEEARPSKRRRREDSPPSKMGHARALFGTTLSLTPFSSSMPLARSQTLQEKSSTGPKILCSSTKDDPSKALQHIDRSSRSPPPASKSKETETNVTSQSAPRRVLTQRASLKELLAGNEHNRTGEPPRPQEAIPRNRGNISEHTKPQLSHTGDNVVSLISQGSKPQERHVDPVPKTSRNSQRNREAQTGRSNSLHIPVCEVAETGRSNRGKEQSADSNEDAFLNWLVQSESTASAHRTPASPTSKRLGRSKRSSNDTTSTHKRSVRETVQKGVQEPIVINEDEEASSARIQPQTAASKSLKIKVANRSEPHGTKRALVADRASTMEADVDKPPPAKEPRTELRIRSRQKRGLLMIAQNKQASRTGSTARSLPSSSGVDSDALTTPLPIVDSVSTLGESELAQGNAAEKDVSEKEPKRQTSIISSDSSIPTRKPATQSAKDLESNQTEATLSKDTARDINKDTTKDPNTGREDDEPLQQSDDGVGPNSDKIPVNNLPGHEASVTPPRRRANPSRRSRQKAFQAILSDEDEIGADNSLSKSDNEKEDSSAEEEPDRKLEPKPSSGPRITKMSRKSVKSREILGFVMPPEDFPTAGFNVGHNDPTPAKKPINNSSTIERPLERVENATNDLGHAQSIAHEPEAVQLPINDNKSQTKRPARIVNPATRGRKAARKQDAAGLPPQPLVQLAPTTDSRAVLATPFKATTPAAAIPQSELPGFCKANGGAWSRHAEDLLGMTRPSKGPSRR</sequence>
<dbReference type="InterPro" id="IPR052800">
    <property type="entry name" value="DNA_Repair_Helicase_ZGRF1"/>
</dbReference>
<dbReference type="EMBL" id="CP151265">
    <property type="protein sequence ID" value="WZH48665.1"/>
    <property type="molecule type" value="Genomic_DNA"/>
</dbReference>
<feature type="region of interest" description="Disordered" evidence="1">
    <location>
        <begin position="899"/>
        <end position="922"/>
    </location>
</feature>
<accession>A0ABZ2X7F4</accession>
<protein>
    <recommendedName>
        <fullName evidence="2">5'-3' DNA helicase ZGRF1-like N-terminal domain-containing protein</fullName>
    </recommendedName>
</protein>
<name>A0ABZ2X7F4_9HYPO</name>
<feature type="domain" description="5'-3' DNA helicase ZGRF1-like N-terminal" evidence="2">
    <location>
        <begin position="12"/>
        <end position="93"/>
    </location>
</feature>
<feature type="compositionally biased region" description="Basic and acidic residues" evidence="1">
    <location>
        <begin position="584"/>
        <end position="595"/>
    </location>
</feature>
<feature type="compositionally biased region" description="Polar residues" evidence="1">
    <location>
        <begin position="535"/>
        <end position="555"/>
    </location>
</feature>
<feature type="compositionally biased region" description="Basic and acidic residues" evidence="1">
    <location>
        <begin position="631"/>
        <end position="648"/>
    </location>
</feature>
<evidence type="ECO:0000259" key="2">
    <source>
        <dbReference type="Pfam" id="PF10382"/>
    </source>
</evidence>
<evidence type="ECO:0000313" key="4">
    <source>
        <dbReference type="Proteomes" id="UP001489902"/>
    </source>
</evidence>
<feature type="compositionally biased region" description="Polar residues" evidence="1">
    <location>
        <begin position="110"/>
        <end position="133"/>
    </location>
</feature>
<evidence type="ECO:0000313" key="3">
    <source>
        <dbReference type="EMBL" id="WZH48665.1"/>
    </source>
</evidence>
<proteinExistence type="predicted"/>
<feature type="compositionally biased region" description="Basic residues" evidence="1">
    <location>
        <begin position="683"/>
        <end position="695"/>
    </location>
</feature>
<organism evidence="3 4">
    <name type="scientific">Fusarium acuminatum</name>
    <dbReference type="NCBI Taxonomy" id="5515"/>
    <lineage>
        <taxon>Eukaryota</taxon>
        <taxon>Fungi</taxon>
        <taxon>Dikarya</taxon>
        <taxon>Ascomycota</taxon>
        <taxon>Pezizomycotina</taxon>
        <taxon>Sordariomycetes</taxon>
        <taxon>Hypocreomycetidae</taxon>
        <taxon>Hypocreales</taxon>
        <taxon>Nectriaceae</taxon>
        <taxon>Fusarium</taxon>
        <taxon>Fusarium tricinctum species complex</taxon>
    </lineage>
</organism>
<gene>
    <name evidence="3" type="ORF">QYS62_009845</name>
</gene>
<feature type="compositionally biased region" description="Basic and acidic residues" evidence="1">
    <location>
        <begin position="717"/>
        <end position="736"/>
    </location>
</feature>
<feature type="compositionally biased region" description="Polar residues" evidence="1">
    <location>
        <begin position="324"/>
        <end position="342"/>
    </location>
</feature>
<feature type="compositionally biased region" description="Polar residues" evidence="1">
    <location>
        <begin position="219"/>
        <end position="234"/>
    </location>
</feature>
<keyword evidence="4" id="KW-1185">Reference proteome</keyword>
<evidence type="ECO:0000256" key="1">
    <source>
        <dbReference type="SAM" id="MobiDB-lite"/>
    </source>
</evidence>
<feature type="region of interest" description="Disordered" evidence="1">
    <location>
        <begin position="105"/>
        <end position="135"/>
    </location>
</feature>
<feature type="compositionally biased region" description="Basic and acidic residues" evidence="1">
    <location>
        <begin position="506"/>
        <end position="522"/>
    </location>
</feature>
<dbReference type="Pfam" id="PF10382">
    <property type="entry name" value="ZGRF1-like_N"/>
    <property type="match status" value="1"/>
</dbReference>
<feature type="region of interest" description="Disordered" evidence="1">
    <location>
        <begin position="168"/>
        <end position="202"/>
    </location>
</feature>
<feature type="compositionally biased region" description="Polar residues" evidence="1">
    <location>
        <begin position="466"/>
        <end position="475"/>
    </location>
</feature>
<dbReference type="Proteomes" id="UP001489902">
    <property type="component" value="Chromosome 6"/>
</dbReference>
<feature type="compositionally biased region" description="Basic and acidic residues" evidence="1">
    <location>
        <begin position="242"/>
        <end position="257"/>
    </location>
</feature>
<dbReference type="PANTHER" id="PTHR28535:SF1">
    <property type="entry name" value="PROTEIN ZGRF1"/>
    <property type="match status" value="1"/>
</dbReference>
<dbReference type="InterPro" id="IPR018838">
    <property type="entry name" value="ZGRF1-like_N"/>
</dbReference>